<accession>A0A381TGD6</accession>
<organism evidence="2">
    <name type="scientific">marine metagenome</name>
    <dbReference type="NCBI Taxonomy" id="408172"/>
    <lineage>
        <taxon>unclassified sequences</taxon>
        <taxon>metagenomes</taxon>
        <taxon>ecological metagenomes</taxon>
    </lineage>
</organism>
<name>A0A381TGD6_9ZZZZ</name>
<gene>
    <name evidence="2" type="ORF">METZ01_LOCUS67415</name>
</gene>
<sequence>MTKLHFDDPPDNSEEKQNKRIGDHSGEL</sequence>
<protein>
    <submittedName>
        <fullName evidence="2">Uncharacterized protein</fullName>
    </submittedName>
</protein>
<proteinExistence type="predicted"/>
<reference evidence="2" key="1">
    <citation type="submission" date="2018-05" db="EMBL/GenBank/DDBJ databases">
        <authorList>
            <person name="Lanie J.A."/>
            <person name="Ng W.-L."/>
            <person name="Kazmierczak K.M."/>
            <person name="Andrzejewski T.M."/>
            <person name="Davidsen T.M."/>
            <person name="Wayne K.J."/>
            <person name="Tettelin H."/>
            <person name="Glass J.I."/>
            <person name="Rusch D."/>
            <person name="Podicherti R."/>
            <person name="Tsui H.-C.T."/>
            <person name="Winkler M.E."/>
        </authorList>
    </citation>
    <scope>NUCLEOTIDE SEQUENCE</scope>
</reference>
<evidence type="ECO:0000256" key="1">
    <source>
        <dbReference type="SAM" id="MobiDB-lite"/>
    </source>
</evidence>
<evidence type="ECO:0000313" key="2">
    <source>
        <dbReference type="EMBL" id="SVA14561.1"/>
    </source>
</evidence>
<dbReference type="EMBL" id="UINC01004470">
    <property type="protein sequence ID" value="SVA14561.1"/>
    <property type="molecule type" value="Genomic_DNA"/>
</dbReference>
<dbReference type="AlphaFoldDB" id="A0A381TGD6"/>
<feature type="region of interest" description="Disordered" evidence="1">
    <location>
        <begin position="1"/>
        <end position="28"/>
    </location>
</feature>